<dbReference type="PANTHER" id="PTHR38791:SF5">
    <property type="entry name" value="TRANSCRIPTION FACTOR DBAG-RELATED"/>
    <property type="match status" value="1"/>
</dbReference>
<gene>
    <name evidence="2" type="ORF">CFAM422_011047</name>
</gene>
<dbReference type="Proteomes" id="UP000801864">
    <property type="component" value="Unassembled WGS sequence"/>
</dbReference>
<sequence>MRCIRARRTCGGYGDVFKPFSTFQLYGPRNPKEVALLSIARRCTIPRRTANVPSQDVFPPETSQEDGEELALRAFIYDYCTVSANKDLSRGYLSNLGAMSYQVGTKPGFIRACQAISLGSHGKVLRRPLFIEEAESIYHELLGSFARTIGEKTSKIEENQILMAMLLDGNGERNNPRRSCCSRKGSRRNDETQRTCARSSRTNGLPKVSAVFSTSSCNSREVNFVDLLSHLDMMMIKSKRKSEKRPISQLRQQCIELEASFHRWQNSRVAEFQPTTVGTVENRELDEDIPVGFWPGSVDTYLDLYAAGVWNLCRGARLCLITMVIEYSAELEDWDSYNEFVHKANHVAEQIAASVPYHLTDNLYGFLHQHVEKAEIEHSGKSLGGLLLMHPLHIATQMQFISPKMRQYMQRCLVWIGQDMGIGQALVLATTSDLDLEYLTSSCMVIWAGFLS</sequence>
<keyword evidence="3" id="KW-1185">Reference proteome</keyword>
<comment type="caution">
    <text evidence="2">The sequence shown here is derived from an EMBL/GenBank/DDBJ whole genome shotgun (WGS) entry which is preliminary data.</text>
</comment>
<accession>A0A9P5C933</accession>
<protein>
    <submittedName>
        <fullName evidence="2">Uncharacterized protein</fullName>
    </submittedName>
</protein>
<dbReference type="InterPro" id="IPR053175">
    <property type="entry name" value="DHMBA_Reg_Transcription_Factor"/>
</dbReference>
<evidence type="ECO:0000313" key="2">
    <source>
        <dbReference type="EMBL" id="KAF3060673.1"/>
    </source>
</evidence>
<feature type="region of interest" description="Disordered" evidence="1">
    <location>
        <begin position="173"/>
        <end position="200"/>
    </location>
</feature>
<organism evidence="2 3">
    <name type="scientific">Trichoderma lentiforme</name>
    <dbReference type="NCBI Taxonomy" id="1567552"/>
    <lineage>
        <taxon>Eukaryota</taxon>
        <taxon>Fungi</taxon>
        <taxon>Dikarya</taxon>
        <taxon>Ascomycota</taxon>
        <taxon>Pezizomycotina</taxon>
        <taxon>Sordariomycetes</taxon>
        <taxon>Hypocreomycetidae</taxon>
        <taxon>Hypocreales</taxon>
        <taxon>Hypocreaceae</taxon>
        <taxon>Trichoderma</taxon>
    </lineage>
</organism>
<evidence type="ECO:0000313" key="3">
    <source>
        <dbReference type="Proteomes" id="UP000801864"/>
    </source>
</evidence>
<evidence type="ECO:0000256" key="1">
    <source>
        <dbReference type="SAM" id="MobiDB-lite"/>
    </source>
</evidence>
<proteinExistence type="predicted"/>
<dbReference type="AlphaFoldDB" id="A0A9P5C933"/>
<dbReference type="EMBL" id="QLNT01000022">
    <property type="protein sequence ID" value="KAF3060673.1"/>
    <property type="molecule type" value="Genomic_DNA"/>
</dbReference>
<dbReference type="PANTHER" id="PTHR38791">
    <property type="entry name" value="ZN(II)2CYS6 TRANSCRIPTION FACTOR (EUROFUNG)-RELATED-RELATED"/>
    <property type="match status" value="1"/>
</dbReference>
<reference evidence="2 3" key="1">
    <citation type="submission" date="2018-06" db="EMBL/GenBank/DDBJ databases">
        <title>Genome analysis of cellulolytic fungus Trichoderma lentiforme CFAM-422.</title>
        <authorList>
            <person name="Steindorff A.S."/>
            <person name="Formighieri E.F."/>
            <person name="Midorikawa G.E.O."/>
            <person name="Tamietti M.S."/>
            <person name="Ramos E.Z."/>
            <person name="Silva A.S."/>
            <person name="Bon E.P.S."/>
            <person name="Mendes T.D."/>
            <person name="Damaso M.C.T."/>
            <person name="Favaro L.C.L."/>
        </authorList>
    </citation>
    <scope>NUCLEOTIDE SEQUENCE [LARGE SCALE GENOMIC DNA]</scope>
    <source>
        <strain evidence="2 3">CFAM-422</strain>
    </source>
</reference>
<name>A0A9P5C933_9HYPO</name>